<dbReference type="PANTHER" id="PTHR21721:SF27">
    <property type="entry name" value="GH09876P"/>
    <property type="match status" value="1"/>
</dbReference>
<dbReference type="Proteomes" id="UP000075901">
    <property type="component" value="Unassembled WGS sequence"/>
</dbReference>
<dbReference type="InterPro" id="IPR008472">
    <property type="entry name" value="DUF753"/>
</dbReference>
<dbReference type="InterPro" id="IPR045860">
    <property type="entry name" value="Snake_toxin-like_sf"/>
</dbReference>
<accession>A0A182T5G5</accession>
<name>A0A182T5G5_9DIPT</name>
<evidence type="ECO:0000313" key="3">
    <source>
        <dbReference type="Proteomes" id="UP000075901"/>
    </source>
</evidence>
<sequence>MDLLQEIVRSSRRTSVKETTVVWHAVKKDVMIFRNQSWMLFTPVTSAARTLKTVINLSQTTSKNVEIVTIDATQGLMMICTFIVDVCPTLSRCSNATSEECSGKQTTRDSLKYCQQYAKRGECYAILSHLEFRRGCTSELQGVVCDSPDSCVRCKGDGCNQDSSKSYFNPARCLQCHSDMHIGCINGTAPPIPCDNPDDVCFYRRASAKAIHRGCLSDLTATNQKICLSSSSLTCHTCDGNGCNAPKWRSCHTCSNLVEGACTAKQTDDTFLEFCVKIDDDCFEDNNHGEIHRGCGRHYCANKMTCVECNSDGCNGQPESALQPSHCLVCDSSDPYCANGTSIDQHCDHLNEPCFTMVRNDDILVRGCFSTLEESHKSVCLNETNSSCMTCNGNSCNREPWRQCVQCRSLELDHYCSRGTSVLKSHFCSRFRRNDLCYAKDVNGIVMRGCQSDYIAMEDPCKGLDNKNCYLCSTDHCNLKSLNSVDRLESRKGLVFVVLAIVLGFLILY</sequence>
<protein>
    <recommendedName>
        <fullName evidence="1">DUF753 domain-containing protein</fullName>
    </recommendedName>
</protein>
<feature type="domain" description="DUF753" evidence="1">
    <location>
        <begin position="92"/>
        <end position="160"/>
    </location>
</feature>
<feature type="domain" description="DUF753" evidence="1">
    <location>
        <begin position="172"/>
        <end position="244"/>
    </location>
</feature>
<dbReference type="PANTHER" id="PTHR21721">
    <property type="entry name" value="GH09876P-RELATED"/>
    <property type="match status" value="1"/>
</dbReference>
<dbReference type="AlphaFoldDB" id="A0A182T5G5"/>
<proteinExistence type="predicted"/>
<reference evidence="2" key="2">
    <citation type="submission" date="2020-05" db="UniProtKB">
        <authorList>
            <consortium name="EnsemblMetazoa"/>
        </authorList>
    </citation>
    <scope>IDENTIFICATION</scope>
    <source>
        <strain evidence="2">maculatus3</strain>
    </source>
</reference>
<organism evidence="2 3">
    <name type="scientific">Anopheles maculatus</name>
    <dbReference type="NCBI Taxonomy" id="74869"/>
    <lineage>
        <taxon>Eukaryota</taxon>
        <taxon>Metazoa</taxon>
        <taxon>Ecdysozoa</taxon>
        <taxon>Arthropoda</taxon>
        <taxon>Hexapoda</taxon>
        <taxon>Insecta</taxon>
        <taxon>Pterygota</taxon>
        <taxon>Neoptera</taxon>
        <taxon>Endopterygota</taxon>
        <taxon>Diptera</taxon>
        <taxon>Nematocera</taxon>
        <taxon>Culicoidea</taxon>
        <taxon>Culicidae</taxon>
        <taxon>Anophelinae</taxon>
        <taxon>Anopheles</taxon>
        <taxon>Anopheles maculatus group</taxon>
    </lineage>
</organism>
<reference evidence="3" key="1">
    <citation type="submission" date="2013-09" db="EMBL/GenBank/DDBJ databases">
        <title>The Genome Sequence of Anopheles maculatus species B.</title>
        <authorList>
            <consortium name="The Broad Institute Genomics Platform"/>
            <person name="Neafsey D.E."/>
            <person name="Besansky N."/>
            <person name="Howell P."/>
            <person name="Walton C."/>
            <person name="Young S.K."/>
            <person name="Zeng Q."/>
            <person name="Gargeya S."/>
            <person name="Fitzgerald M."/>
            <person name="Haas B."/>
            <person name="Abouelleil A."/>
            <person name="Allen A.W."/>
            <person name="Alvarado L."/>
            <person name="Arachchi H.M."/>
            <person name="Berlin A.M."/>
            <person name="Chapman S.B."/>
            <person name="Gainer-Dewar J."/>
            <person name="Goldberg J."/>
            <person name="Griggs A."/>
            <person name="Gujja S."/>
            <person name="Hansen M."/>
            <person name="Howarth C."/>
            <person name="Imamovic A."/>
            <person name="Ireland A."/>
            <person name="Larimer J."/>
            <person name="McCowan C."/>
            <person name="Murphy C."/>
            <person name="Pearson M."/>
            <person name="Poon T.W."/>
            <person name="Priest M."/>
            <person name="Roberts A."/>
            <person name="Saif S."/>
            <person name="Shea T."/>
            <person name="Sisk P."/>
            <person name="Sykes S."/>
            <person name="Wortman J."/>
            <person name="Nusbaum C."/>
            <person name="Birren B."/>
        </authorList>
    </citation>
    <scope>NUCLEOTIDE SEQUENCE [LARGE SCALE GENOMIC DNA]</scope>
    <source>
        <strain evidence="3">maculatus3</strain>
    </source>
</reference>
<feature type="domain" description="DUF753" evidence="1">
    <location>
        <begin position="326"/>
        <end position="397"/>
    </location>
</feature>
<keyword evidence="3" id="KW-1185">Reference proteome</keyword>
<dbReference type="VEuPathDB" id="VectorBase:AMAM020007"/>
<dbReference type="EnsemblMetazoa" id="AMAM020007-RA">
    <property type="protein sequence ID" value="AMAM020007-PA"/>
    <property type="gene ID" value="AMAM020007"/>
</dbReference>
<evidence type="ECO:0000313" key="2">
    <source>
        <dbReference type="EnsemblMetazoa" id="AMAM020007-PA"/>
    </source>
</evidence>
<dbReference type="SUPFAM" id="SSF57302">
    <property type="entry name" value="Snake toxin-like"/>
    <property type="match status" value="1"/>
</dbReference>
<dbReference type="Pfam" id="PF05444">
    <property type="entry name" value="DUF753"/>
    <property type="match status" value="4"/>
</dbReference>
<feature type="domain" description="DUF753" evidence="1">
    <location>
        <begin position="403"/>
        <end position="478"/>
    </location>
</feature>
<evidence type="ECO:0000259" key="1">
    <source>
        <dbReference type="Pfam" id="PF05444"/>
    </source>
</evidence>